<feature type="region of interest" description="Disordered" evidence="2">
    <location>
        <begin position="460"/>
        <end position="518"/>
    </location>
</feature>
<reference evidence="4" key="1">
    <citation type="journal article" date="2020" name="Fungal Divers.">
        <title>Resolving the Mortierellaceae phylogeny through synthesis of multi-gene phylogenetics and phylogenomics.</title>
        <authorList>
            <person name="Vandepol N."/>
            <person name="Liber J."/>
            <person name="Desiro A."/>
            <person name="Na H."/>
            <person name="Kennedy M."/>
            <person name="Barry K."/>
            <person name="Grigoriev I.V."/>
            <person name="Miller A.N."/>
            <person name="O'Donnell K."/>
            <person name="Stajich J.E."/>
            <person name="Bonito G."/>
        </authorList>
    </citation>
    <scope>NUCLEOTIDE SEQUENCE</scope>
    <source>
        <strain evidence="4">REB-010B</strain>
    </source>
</reference>
<keyword evidence="5" id="KW-1185">Reference proteome</keyword>
<dbReference type="GO" id="GO:0008270">
    <property type="term" value="F:zinc ion binding"/>
    <property type="evidence" value="ECO:0007669"/>
    <property type="project" value="UniProtKB-KW"/>
</dbReference>
<dbReference type="OrthoDB" id="2444917at2759"/>
<dbReference type="PROSITE" id="PS50157">
    <property type="entry name" value="ZINC_FINGER_C2H2_2"/>
    <property type="match status" value="1"/>
</dbReference>
<evidence type="ECO:0000256" key="2">
    <source>
        <dbReference type="SAM" id="MobiDB-lite"/>
    </source>
</evidence>
<comment type="caution">
    <text evidence="4">The sequence shown here is derived from an EMBL/GenBank/DDBJ whole genome shotgun (WGS) entry which is preliminary data.</text>
</comment>
<dbReference type="Proteomes" id="UP000738325">
    <property type="component" value="Unassembled WGS sequence"/>
</dbReference>
<evidence type="ECO:0000259" key="3">
    <source>
        <dbReference type="PROSITE" id="PS50157"/>
    </source>
</evidence>
<organism evidence="4 5">
    <name type="scientific">Dissophora globulifera</name>
    <dbReference type="NCBI Taxonomy" id="979702"/>
    <lineage>
        <taxon>Eukaryota</taxon>
        <taxon>Fungi</taxon>
        <taxon>Fungi incertae sedis</taxon>
        <taxon>Mucoromycota</taxon>
        <taxon>Mortierellomycotina</taxon>
        <taxon>Mortierellomycetes</taxon>
        <taxon>Mortierellales</taxon>
        <taxon>Mortierellaceae</taxon>
        <taxon>Dissophora</taxon>
    </lineage>
</organism>
<keyword evidence="1" id="KW-0862">Zinc</keyword>
<evidence type="ECO:0000313" key="4">
    <source>
        <dbReference type="EMBL" id="KAG0323640.1"/>
    </source>
</evidence>
<dbReference type="PROSITE" id="PS00028">
    <property type="entry name" value="ZINC_FINGER_C2H2_1"/>
    <property type="match status" value="1"/>
</dbReference>
<evidence type="ECO:0000313" key="5">
    <source>
        <dbReference type="Proteomes" id="UP000738325"/>
    </source>
</evidence>
<dbReference type="AlphaFoldDB" id="A0A9P6UXE9"/>
<protein>
    <recommendedName>
        <fullName evidence="3">C2H2-type domain-containing protein</fullName>
    </recommendedName>
</protein>
<feature type="region of interest" description="Disordered" evidence="2">
    <location>
        <begin position="1"/>
        <end position="27"/>
    </location>
</feature>
<gene>
    <name evidence="4" type="ORF">BGZ99_002657</name>
</gene>
<feature type="domain" description="C2H2-type" evidence="3">
    <location>
        <begin position="523"/>
        <end position="546"/>
    </location>
</feature>
<sequence length="732" mass="79265">MSYYSQYTRPQLPHHPSQSTYLSKEQKHFEHSQQSMTYYNNNIQIPMMLSMPTSGHSESAMIDMSYSGYFDGLAFQFSNPLGPSPHAPSVNQSSSNSSLISIRRDSGFANSSLDELSTEIMSARVDPTPIQSNGSFSSLNSTSYSCNDSNSRGSNSSFLLPVPSSSTTKVHVERSTPIVPSMSNNGVDYLLNDVQRMYLAQHQQRQQQQQPVVGASSPSTHCTAYSLIGSQGPSAVGSNQSPSLAPGTWNIASAASQLSEIPSSGDASSAQGVYAHNSAMGSVYGMQHQQQQQQPQQPLLSPLQYHPRQGYLHHARQRKPELHIMTDSEPGQQLSLFSANVNVLTSELSANTVRWEPSSFDMSQNQQQRQPAPGTSPSISTANNFVQSGQQGGYSWGLVSSPVESSISSGSSTPMFASPSSSYAHSELAASCESSRAASPSYMHSGAYDSCLSERRLKRMEADGRSSSSSLIIRSRKSSTSSTSSMGSQRRSSSLRESCSGISTGPSSPRLRCQITSTSSPTHQCPKCGQNFAGPAVLVRHIESIHDKLLWNCVGCKSNLSRRDAVTRHINLSPMDSICRAVGTIGQVKTSNGVEVHYEVSSYRAKPLDEVMSRMGKKISTALRKEIERSKAELQMREATAVTSTSLSATMAAVPTSVTATTASVVMGHLGCHAMPTIEVNNNNDQTMMMGAAFDDMEMHSEDEGETLEDGLNRKRRRSLMADTDALGRKKK</sequence>
<dbReference type="EMBL" id="JAAAIP010000182">
    <property type="protein sequence ID" value="KAG0323640.1"/>
    <property type="molecule type" value="Genomic_DNA"/>
</dbReference>
<feature type="region of interest" description="Disordered" evidence="2">
    <location>
        <begin position="700"/>
        <end position="732"/>
    </location>
</feature>
<feature type="region of interest" description="Disordered" evidence="2">
    <location>
        <begin position="129"/>
        <end position="150"/>
    </location>
</feature>
<evidence type="ECO:0000256" key="1">
    <source>
        <dbReference type="PROSITE-ProRule" id="PRU00042"/>
    </source>
</evidence>
<proteinExistence type="predicted"/>
<keyword evidence="1" id="KW-0479">Metal-binding</keyword>
<keyword evidence="1" id="KW-0863">Zinc-finger</keyword>
<dbReference type="Gene3D" id="3.30.160.60">
    <property type="entry name" value="Classic Zinc Finger"/>
    <property type="match status" value="1"/>
</dbReference>
<feature type="region of interest" description="Disordered" evidence="2">
    <location>
        <begin position="359"/>
        <end position="386"/>
    </location>
</feature>
<accession>A0A9P6UXE9</accession>
<feature type="compositionally biased region" description="Low complexity" evidence="2">
    <location>
        <begin position="465"/>
        <end position="496"/>
    </location>
</feature>
<feature type="compositionally biased region" description="Polar residues" evidence="2">
    <location>
        <begin position="360"/>
        <end position="386"/>
    </location>
</feature>
<name>A0A9P6UXE9_9FUNG</name>
<feature type="compositionally biased region" description="Low complexity" evidence="2">
    <location>
        <begin position="132"/>
        <end position="149"/>
    </location>
</feature>
<dbReference type="InterPro" id="IPR013087">
    <property type="entry name" value="Znf_C2H2_type"/>
</dbReference>